<dbReference type="AlphaFoldDB" id="D2SBQ0"/>
<sequence>METPRNARPTAFAGHVGRRVHSAERSVQKWTSTYPPIPRAVRERLADMLLAEDPADPTEVGQ</sequence>
<dbReference type="Proteomes" id="UP000001382">
    <property type="component" value="Chromosome"/>
</dbReference>
<organism evidence="1 2">
    <name type="scientific">Geodermatophilus obscurus (strain ATCC 25078 / DSM 43160 / JCM 3152 / CCUG 61914 / KCC A-0152 / KCTC 9177 / NBRC 13315 / NRRL B-3577 / G-20)</name>
    <dbReference type="NCBI Taxonomy" id="526225"/>
    <lineage>
        <taxon>Bacteria</taxon>
        <taxon>Bacillati</taxon>
        <taxon>Actinomycetota</taxon>
        <taxon>Actinomycetes</taxon>
        <taxon>Geodermatophilales</taxon>
        <taxon>Geodermatophilaceae</taxon>
        <taxon>Geodermatophilus</taxon>
    </lineage>
</organism>
<protein>
    <submittedName>
        <fullName evidence="1">Uncharacterized protein</fullName>
    </submittedName>
</protein>
<dbReference type="STRING" id="526225.Gobs_3569"/>
<evidence type="ECO:0000313" key="2">
    <source>
        <dbReference type="Proteomes" id="UP000001382"/>
    </source>
</evidence>
<reference evidence="2" key="2">
    <citation type="submission" date="2010-01" db="EMBL/GenBank/DDBJ databases">
        <title>The complete genome of Geodermatophilus obscurus DSM 43160.</title>
        <authorList>
            <consortium name="US DOE Joint Genome Institute (JGI-PGF)"/>
            <person name="Lucas S."/>
            <person name="Copeland A."/>
            <person name="Lapidus A."/>
            <person name="Glavina del Rio T."/>
            <person name="Dalin E."/>
            <person name="Tice H."/>
            <person name="Bruce D."/>
            <person name="Goodwin L."/>
            <person name="Pitluck S."/>
            <person name="Kyrpides N."/>
            <person name="Mavromatis K."/>
            <person name="Ivanova N."/>
            <person name="Munk A.C."/>
            <person name="Brettin T."/>
            <person name="Detter J.C."/>
            <person name="Han C."/>
            <person name="Larimer F."/>
            <person name="Land M."/>
            <person name="Hauser L."/>
            <person name="Markowitz V."/>
            <person name="Cheng J.-F."/>
            <person name="Hugenholtz P."/>
            <person name="Woyke T."/>
            <person name="Wu D."/>
            <person name="Jando M."/>
            <person name="Schneider S."/>
            <person name="Klenk H.-P."/>
            <person name="Eisen J.A."/>
        </authorList>
    </citation>
    <scope>NUCLEOTIDE SEQUENCE [LARGE SCALE GENOMIC DNA]</scope>
    <source>
        <strain evidence="2">ATCC 25078 / DSM 43160 / JCM 3152 / KCC A-0152 / KCTC 9177 / NBRC 13315 / NRRL B-3577 / G-20</strain>
    </source>
</reference>
<dbReference type="EMBL" id="CP001867">
    <property type="protein sequence ID" value="ADB76157.1"/>
    <property type="molecule type" value="Genomic_DNA"/>
</dbReference>
<dbReference type="KEGG" id="gob:Gobs_3569"/>
<reference evidence="1 2" key="1">
    <citation type="journal article" date="2010" name="Stand. Genomic Sci.">
        <title>Complete genome sequence of Geodermatophilus obscurus type strain (G-20).</title>
        <authorList>
            <person name="Ivanova N."/>
            <person name="Sikorski J."/>
            <person name="Jando M."/>
            <person name="Munk C."/>
            <person name="Lapidus A."/>
            <person name="Glavina Del Rio T."/>
            <person name="Copeland A."/>
            <person name="Tice H."/>
            <person name="Cheng J.-F."/>
            <person name="Lucas S."/>
            <person name="Chen F."/>
            <person name="Nolan M."/>
            <person name="Bruce D."/>
            <person name="Goodwin L."/>
            <person name="Pitluck S."/>
            <person name="Mavromatis K."/>
            <person name="Mikhailova N."/>
            <person name="Pati A."/>
            <person name="Chen A."/>
            <person name="Palaniappan K."/>
            <person name="Land M."/>
            <person name="Hauser L."/>
            <person name="Chang Y.-J."/>
            <person name="Jeffries C.D."/>
            <person name="Meincke L."/>
            <person name="Brettin T."/>
            <person name="Detter J.C."/>
            <person name="Detter J.C."/>
            <person name="Rohde M."/>
            <person name="Goeker M."/>
            <person name="Bristow J."/>
            <person name="Eisen J.A."/>
            <person name="Markowitz V."/>
            <person name="Hugenholtz P."/>
            <person name="Kyrpides N.C."/>
            <person name="Klenk H.-P."/>
        </authorList>
    </citation>
    <scope>NUCLEOTIDE SEQUENCE [LARGE SCALE GENOMIC DNA]</scope>
    <source>
        <strain evidence="2">ATCC 25078 / DSM 43160 / JCM 3152 / KCC A-0152 / KCTC 9177 / NBRC 13315 / NRRL B-3577 / G-20</strain>
    </source>
</reference>
<name>D2SBQ0_GEOOG</name>
<proteinExistence type="predicted"/>
<evidence type="ECO:0000313" key="1">
    <source>
        <dbReference type="EMBL" id="ADB76157.1"/>
    </source>
</evidence>
<gene>
    <name evidence="1" type="ordered locus">Gobs_3569</name>
</gene>
<accession>D2SBQ0</accession>
<keyword evidence="2" id="KW-1185">Reference proteome</keyword>
<dbReference type="HOGENOM" id="CLU_2897779_0_0_11"/>